<evidence type="ECO:0000256" key="1">
    <source>
        <dbReference type="SAM" id="MobiDB-lite"/>
    </source>
</evidence>
<evidence type="ECO:0000313" key="3">
    <source>
        <dbReference type="Proteomes" id="UP000005667"/>
    </source>
</evidence>
<organism evidence="2 3">
    <name type="scientific">Azospirillum lipoferum (strain 4B)</name>
    <dbReference type="NCBI Taxonomy" id="862719"/>
    <lineage>
        <taxon>Bacteria</taxon>
        <taxon>Pseudomonadati</taxon>
        <taxon>Pseudomonadota</taxon>
        <taxon>Alphaproteobacteria</taxon>
        <taxon>Rhodospirillales</taxon>
        <taxon>Azospirillaceae</taxon>
        <taxon>Azospirillum</taxon>
    </lineage>
</organism>
<geneLocation type="plasmid" evidence="2 3">
    <name>AZO_p6</name>
</geneLocation>
<dbReference type="AlphaFoldDB" id="G7ZIQ5"/>
<keyword evidence="3" id="KW-1185">Reference proteome</keyword>
<dbReference type="EMBL" id="FQ311874">
    <property type="protein sequence ID" value="CBS91563.1"/>
    <property type="molecule type" value="Genomic_DNA"/>
</dbReference>
<feature type="compositionally biased region" description="Pro residues" evidence="1">
    <location>
        <begin position="49"/>
        <end position="59"/>
    </location>
</feature>
<evidence type="ECO:0000313" key="2">
    <source>
        <dbReference type="EMBL" id="CBS91563.1"/>
    </source>
</evidence>
<dbReference type="KEGG" id="ali:AZOLI_p60151"/>
<feature type="region of interest" description="Disordered" evidence="1">
    <location>
        <begin position="33"/>
        <end position="66"/>
    </location>
</feature>
<reference evidence="3" key="1">
    <citation type="journal article" date="2011" name="PLoS Genet.">
        <title>Azospirillum genomes reveal transition of bacteria from aquatic to terrestrial environments.</title>
        <authorList>
            <person name="Wisniewski-Dye F."/>
            <person name="Borziak K."/>
            <person name="Khalsa-Moyers G."/>
            <person name="Alexandre G."/>
            <person name="Sukharnikov L.O."/>
            <person name="Wuichet K."/>
            <person name="Hurst G.B."/>
            <person name="McDonald W.H."/>
            <person name="Robertson J.S."/>
            <person name="Barbe V."/>
            <person name="Calteau A."/>
            <person name="Rouy Z."/>
            <person name="Mangenot S."/>
            <person name="Prigent-Combaret C."/>
            <person name="Normand P."/>
            <person name="Boyer M."/>
            <person name="Siguier P."/>
            <person name="Dessaux Y."/>
            <person name="Elmerich C."/>
            <person name="Condemine G."/>
            <person name="Krishnen G."/>
            <person name="Kennedy I."/>
            <person name="Paterson A.H."/>
            <person name="Gonzalez V."/>
            <person name="Mavingui P."/>
            <person name="Zhulin I.B."/>
        </authorList>
    </citation>
    <scope>NUCLEOTIDE SEQUENCE [LARGE SCALE GENOMIC DNA]</scope>
    <source>
        <strain evidence="3">4B</strain>
    </source>
</reference>
<accession>G7ZIQ5</accession>
<dbReference type="HOGENOM" id="CLU_2821819_0_0_5"/>
<sequence>MPAKPDEQTTEIARLRHELESVRQPLLRVALAVEKPADRRQSTTSDRGPTPPLSPPWPVGRPAMVA</sequence>
<keyword evidence="2" id="KW-0614">Plasmid</keyword>
<proteinExistence type="predicted"/>
<name>G7ZIQ5_AZOL4</name>
<protein>
    <submittedName>
        <fullName evidence="2">Uncharacterized protein</fullName>
    </submittedName>
</protein>
<gene>
    <name evidence="2" type="ordered locus">AZOLI_p60151</name>
</gene>
<dbReference type="Proteomes" id="UP000005667">
    <property type="component" value="Plasmid AZO_p6"/>
</dbReference>